<evidence type="ECO:0000259" key="8">
    <source>
        <dbReference type="Pfam" id="PF01435"/>
    </source>
</evidence>
<dbReference type="STRING" id="1453429.UCYN_09000"/>
<evidence type="ECO:0000256" key="3">
    <source>
        <dbReference type="ARBA" id="ARBA00022801"/>
    </source>
</evidence>
<evidence type="ECO:0000256" key="2">
    <source>
        <dbReference type="ARBA" id="ARBA00022723"/>
    </source>
</evidence>
<proteinExistence type="inferred from homology"/>
<keyword evidence="2" id="KW-0479">Metal-binding</keyword>
<dbReference type="GO" id="GO:0046872">
    <property type="term" value="F:metal ion binding"/>
    <property type="evidence" value="ECO:0007669"/>
    <property type="project" value="UniProtKB-KW"/>
</dbReference>
<accession>D3EQ34</accession>
<keyword evidence="10" id="KW-1185">Reference proteome</keyword>
<feature type="transmembrane region" description="Helical" evidence="7">
    <location>
        <begin position="27"/>
        <end position="52"/>
    </location>
</feature>
<keyword evidence="4 6" id="KW-0862">Zinc</keyword>
<organism evidence="10">
    <name type="scientific">Atelocyanobacterium thalassa (isolate ALOHA)</name>
    <dbReference type="NCBI Taxonomy" id="1453429"/>
    <lineage>
        <taxon>Bacteria</taxon>
        <taxon>Bacillati</taxon>
        <taxon>Cyanobacteriota</taxon>
        <taxon>Cyanophyceae</taxon>
        <taxon>Oscillatoriophycideae</taxon>
        <taxon>Chroococcales</taxon>
        <taxon>Aphanothecaceae</taxon>
        <taxon>Candidatus Atelocyanobacterium</taxon>
        <taxon>Candidatus Atelocyanobacterium thalassae</taxon>
    </lineage>
</organism>
<feature type="transmembrane region" description="Helical" evidence="7">
    <location>
        <begin position="64"/>
        <end position="81"/>
    </location>
</feature>
<evidence type="ECO:0000313" key="9">
    <source>
        <dbReference type="EMBL" id="ADB95584.1"/>
    </source>
</evidence>
<dbReference type="Pfam" id="PF01435">
    <property type="entry name" value="Peptidase_M48"/>
    <property type="match status" value="1"/>
</dbReference>
<protein>
    <submittedName>
        <fullName evidence="9">Zn-dependent protease with chaperone function</fullName>
    </submittedName>
</protein>
<reference evidence="9 10" key="1">
    <citation type="journal article" date="2010" name="Nature">
        <title>Metabolic streamlining in an open-ocean nitrogen-fixing cyanobacterium.</title>
        <authorList>
            <person name="Tripp H.J."/>
            <person name="Bench S.R."/>
            <person name="Turk K.A."/>
            <person name="Foster R.A."/>
            <person name="Desany B.A."/>
            <person name="Niazi F."/>
            <person name="Affourtit J.P."/>
            <person name="Zehr J.P."/>
        </authorList>
    </citation>
    <scope>NUCLEOTIDE SEQUENCE [LARGE SCALE GENOMIC DNA]</scope>
    <source>
        <strain evidence="10">ALOHA</strain>
    </source>
</reference>
<gene>
    <name evidence="9" type="ordered locus">UCYN_09000</name>
</gene>
<keyword evidence="7" id="KW-0812">Transmembrane</keyword>
<dbReference type="Gene3D" id="3.30.2010.10">
    <property type="entry name" value="Metalloproteases ('zincins'), catalytic domain"/>
    <property type="match status" value="1"/>
</dbReference>
<dbReference type="GO" id="GO:0004222">
    <property type="term" value="F:metalloendopeptidase activity"/>
    <property type="evidence" value="ECO:0007669"/>
    <property type="project" value="InterPro"/>
</dbReference>
<dbReference type="GO" id="GO:0006508">
    <property type="term" value="P:proteolysis"/>
    <property type="evidence" value="ECO:0007669"/>
    <property type="project" value="UniProtKB-KW"/>
</dbReference>
<keyword evidence="3 6" id="KW-0378">Hydrolase</keyword>
<dbReference type="InterPro" id="IPR001915">
    <property type="entry name" value="Peptidase_M48"/>
</dbReference>
<dbReference type="PANTHER" id="PTHR34978:SF3">
    <property type="entry name" value="SLR0241 PROTEIN"/>
    <property type="match status" value="1"/>
</dbReference>
<dbReference type="HOGENOM" id="CLU_990242_0_0_3"/>
<evidence type="ECO:0000256" key="4">
    <source>
        <dbReference type="ARBA" id="ARBA00022833"/>
    </source>
</evidence>
<evidence type="ECO:0000256" key="1">
    <source>
        <dbReference type="ARBA" id="ARBA00022670"/>
    </source>
</evidence>
<evidence type="ECO:0000256" key="7">
    <source>
        <dbReference type="SAM" id="Phobius"/>
    </source>
</evidence>
<keyword evidence="1 6" id="KW-0645">Protease</keyword>
<keyword evidence="7" id="KW-1133">Transmembrane helix</keyword>
<dbReference type="Proteomes" id="UP000001405">
    <property type="component" value="Chromosome"/>
</dbReference>
<dbReference type="CDD" id="cd07326">
    <property type="entry name" value="M56_BlaR1_MecR1_like"/>
    <property type="match status" value="1"/>
</dbReference>
<keyword evidence="5 6" id="KW-0482">Metalloprotease</keyword>
<comment type="cofactor">
    <cofactor evidence="6">
        <name>Zn(2+)</name>
        <dbReference type="ChEBI" id="CHEBI:29105"/>
    </cofactor>
    <text evidence="6">Binds 1 zinc ion per subunit.</text>
</comment>
<name>D3EQ34_ATETH</name>
<dbReference type="EMBL" id="CP001842">
    <property type="protein sequence ID" value="ADB95584.1"/>
    <property type="molecule type" value="Genomic_DNA"/>
</dbReference>
<feature type="domain" description="Peptidase M48" evidence="8">
    <location>
        <begin position="126"/>
        <end position="183"/>
    </location>
</feature>
<evidence type="ECO:0000313" key="10">
    <source>
        <dbReference type="Proteomes" id="UP000001405"/>
    </source>
</evidence>
<keyword evidence="7" id="KW-0472">Membrane</keyword>
<dbReference type="AlphaFoldDB" id="D3EQ34"/>
<dbReference type="PANTHER" id="PTHR34978">
    <property type="entry name" value="POSSIBLE SENSOR-TRANSDUCER PROTEIN BLAR"/>
    <property type="match status" value="1"/>
</dbReference>
<evidence type="ECO:0000256" key="6">
    <source>
        <dbReference type="RuleBase" id="RU003983"/>
    </source>
</evidence>
<evidence type="ECO:0000256" key="5">
    <source>
        <dbReference type="ARBA" id="ARBA00023049"/>
    </source>
</evidence>
<dbReference type="InterPro" id="IPR052173">
    <property type="entry name" value="Beta-lactam_resp_regulator"/>
</dbReference>
<comment type="similarity">
    <text evidence="6">Belongs to the peptidase M48 family.</text>
</comment>
<dbReference type="KEGG" id="cyu:UCYN_09000"/>
<sequence>MILLVLTLACGIRLLYPFTLMGMSRWQISLITFIVPPLLLIVTTISIVSMGYDGKMLGLPSSRFSYSTSIIFLGIALVKFIKTTLQGCDSVKVIKNYPKQVINNYLVRIVEIDLPYSAQIGFWNPELIISSGLLKSLDLNHLKAVIAHEEAHKNYHDTFYFFWLGWLKTISSWLPNTNMIWEELLLLREIRADKEAIKNIDPLVLAESLIIVARKMNLVAKNNSTSFVEVCFHDMNTNSRLEKRIKALFEMSEDLENDNSHINYLLLVLLPLLSIPFHN</sequence>